<comment type="subcellular location">
    <subcellularLocation>
        <location evidence="1">Cell membrane</location>
        <topology evidence="1">Single-pass membrane protein</topology>
    </subcellularLocation>
</comment>
<evidence type="ECO:0000256" key="10">
    <source>
        <dbReference type="ARBA" id="ARBA00023603"/>
    </source>
</evidence>
<reference evidence="14 15" key="1">
    <citation type="submission" date="2019-06" db="EMBL/GenBank/DDBJ databases">
        <title>A novel bacterium of genus Pontibacter, isolated from marine sediment.</title>
        <authorList>
            <person name="Huang H."/>
            <person name="Mo K."/>
            <person name="Hu Y."/>
        </authorList>
    </citation>
    <scope>NUCLEOTIDE SEQUENCE [LARGE SCALE GENOMIC DNA]</scope>
    <source>
        <strain evidence="14 15">HB172049</strain>
    </source>
</reference>
<evidence type="ECO:0000256" key="12">
    <source>
        <dbReference type="ARBA" id="ARBA00025324"/>
    </source>
</evidence>
<evidence type="ECO:0000256" key="6">
    <source>
        <dbReference type="ARBA" id="ARBA00022989"/>
    </source>
</evidence>
<evidence type="ECO:0000256" key="9">
    <source>
        <dbReference type="ARBA" id="ARBA00023588"/>
    </source>
</evidence>
<name>A0A501WDH3_9BACT</name>
<protein>
    <recommendedName>
        <fullName evidence="11">Glycosyl-4,4'-diaponeurosporenoate acyltransferase</fullName>
    </recommendedName>
</protein>
<keyword evidence="7 13" id="KW-0472">Membrane</keyword>
<evidence type="ECO:0000256" key="2">
    <source>
        <dbReference type="ARBA" id="ARBA00022475"/>
    </source>
</evidence>
<feature type="transmembrane region" description="Helical" evidence="13">
    <location>
        <begin position="6"/>
        <end position="26"/>
    </location>
</feature>
<comment type="pathway">
    <text evidence="9">Carotenoid biosynthesis; staphyloxanthin biosynthesis; staphyloxanthin from farnesyl diphosphate: step 5/5.</text>
</comment>
<comment type="function">
    <text evidence="12">Catalyzes the acylation of glycosyl-4,4'-diaponeurosporenoate, i.e. the esterification of glucose at the C6'' position with the carboxyl group of the C(15) fatty acid 12-methyltetradecanoic acid, to yield staphyloxanthin. This is the last step in the biosynthesis of this orange pigment, present in most staphylococci strains.</text>
</comment>
<dbReference type="AlphaFoldDB" id="A0A501WDH3"/>
<comment type="similarity">
    <text evidence="10">Belongs to the acyltransferase CrtO family.</text>
</comment>
<keyword evidence="2" id="KW-1003">Cell membrane</keyword>
<keyword evidence="3" id="KW-0808">Transferase</keyword>
<dbReference type="Proteomes" id="UP000316727">
    <property type="component" value="Unassembled WGS sequence"/>
</dbReference>
<evidence type="ECO:0000256" key="11">
    <source>
        <dbReference type="ARBA" id="ARBA00023667"/>
    </source>
</evidence>
<organism evidence="14 15">
    <name type="scientific">Pontibacter mangrovi</name>
    <dbReference type="NCBI Taxonomy" id="2589816"/>
    <lineage>
        <taxon>Bacteria</taxon>
        <taxon>Pseudomonadati</taxon>
        <taxon>Bacteroidota</taxon>
        <taxon>Cytophagia</taxon>
        <taxon>Cytophagales</taxon>
        <taxon>Hymenobacteraceae</taxon>
        <taxon>Pontibacter</taxon>
    </lineage>
</organism>
<evidence type="ECO:0000313" key="15">
    <source>
        <dbReference type="Proteomes" id="UP000316727"/>
    </source>
</evidence>
<keyword evidence="8" id="KW-0012">Acyltransferase</keyword>
<dbReference type="RefSeq" id="WP_140621860.1">
    <property type="nucleotide sequence ID" value="NZ_VFRQ01000006.1"/>
</dbReference>
<keyword evidence="5" id="KW-0732">Signal</keyword>
<evidence type="ECO:0000256" key="8">
    <source>
        <dbReference type="ARBA" id="ARBA00023315"/>
    </source>
</evidence>
<feature type="transmembrane region" description="Helical" evidence="13">
    <location>
        <begin position="94"/>
        <end position="113"/>
    </location>
</feature>
<sequence length="161" mass="18596">MIAVLFRLLSIIMVSWLFGLLLTSYLKRQNFYHKLSSLKLIGNDSIYKAIGIELFKWSVTKTFYRHLNKNIKFSRRPSLGELVAVRNEMTNSEILHAIAFVLVLIIGIPFTVVQKGHNSVVLLLVHNIIFNLYPTLLQQYNKTNLDKIIDKIDHQLTTAKL</sequence>
<evidence type="ECO:0000256" key="13">
    <source>
        <dbReference type="SAM" id="Phobius"/>
    </source>
</evidence>
<keyword evidence="4 13" id="KW-0812">Transmembrane</keyword>
<evidence type="ECO:0000256" key="4">
    <source>
        <dbReference type="ARBA" id="ARBA00022692"/>
    </source>
</evidence>
<accession>A0A501WDH3</accession>
<keyword evidence="15" id="KW-1185">Reference proteome</keyword>
<dbReference type="OrthoDB" id="883215at2"/>
<dbReference type="InterPro" id="IPR044021">
    <property type="entry name" value="CrtO"/>
</dbReference>
<dbReference type="GO" id="GO:0016746">
    <property type="term" value="F:acyltransferase activity"/>
    <property type="evidence" value="ECO:0007669"/>
    <property type="project" value="UniProtKB-KW"/>
</dbReference>
<proteinExistence type="inferred from homology"/>
<dbReference type="Pfam" id="PF18927">
    <property type="entry name" value="CrtO"/>
    <property type="match status" value="1"/>
</dbReference>
<feature type="transmembrane region" description="Helical" evidence="13">
    <location>
        <begin position="119"/>
        <end position="137"/>
    </location>
</feature>
<dbReference type="GO" id="GO:0005886">
    <property type="term" value="C:plasma membrane"/>
    <property type="evidence" value="ECO:0007669"/>
    <property type="project" value="UniProtKB-SubCell"/>
</dbReference>
<gene>
    <name evidence="14" type="ORF">FJM65_12425</name>
</gene>
<evidence type="ECO:0000256" key="3">
    <source>
        <dbReference type="ARBA" id="ARBA00022679"/>
    </source>
</evidence>
<comment type="caution">
    <text evidence="14">The sequence shown here is derived from an EMBL/GenBank/DDBJ whole genome shotgun (WGS) entry which is preliminary data.</text>
</comment>
<evidence type="ECO:0000256" key="1">
    <source>
        <dbReference type="ARBA" id="ARBA00004162"/>
    </source>
</evidence>
<dbReference type="UniPathway" id="UPA00029">
    <property type="reaction ID" value="UER00560"/>
</dbReference>
<keyword evidence="6 13" id="KW-1133">Transmembrane helix</keyword>
<evidence type="ECO:0000313" key="14">
    <source>
        <dbReference type="EMBL" id="TPE43556.1"/>
    </source>
</evidence>
<evidence type="ECO:0000256" key="7">
    <source>
        <dbReference type="ARBA" id="ARBA00023136"/>
    </source>
</evidence>
<evidence type="ECO:0000256" key="5">
    <source>
        <dbReference type="ARBA" id="ARBA00022729"/>
    </source>
</evidence>
<dbReference type="EMBL" id="VFRQ01000006">
    <property type="protein sequence ID" value="TPE43556.1"/>
    <property type="molecule type" value="Genomic_DNA"/>
</dbReference>